<protein>
    <recommendedName>
        <fullName evidence="2">BUB1 N-terminal domain-containing protein</fullName>
    </recommendedName>
</protein>
<feature type="compositionally biased region" description="Acidic residues" evidence="1">
    <location>
        <begin position="626"/>
        <end position="637"/>
    </location>
</feature>
<dbReference type="PANTHER" id="PTHR14030">
    <property type="entry name" value="MITOTIC CHECKPOINT SERINE/THREONINE-PROTEIN KINASE BUB1"/>
    <property type="match status" value="1"/>
</dbReference>
<evidence type="ECO:0000313" key="3">
    <source>
        <dbReference type="EMBL" id="KAG9322617.1"/>
    </source>
</evidence>
<dbReference type="GO" id="GO:0007094">
    <property type="term" value="P:mitotic spindle assembly checkpoint signaling"/>
    <property type="evidence" value="ECO:0007669"/>
    <property type="project" value="InterPro"/>
</dbReference>
<gene>
    <name evidence="3" type="ORF">KVV02_002320</name>
</gene>
<feature type="region of interest" description="Disordered" evidence="1">
    <location>
        <begin position="679"/>
        <end position="712"/>
    </location>
</feature>
<dbReference type="PROSITE" id="PS51489">
    <property type="entry name" value="BUB1_N"/>
    <property type="match status" value="1"/>
</dbReference>
<evidence type="ECO:0000256" key="1">
    <source>
        <dbReference type="SAM" id="MobiDB-lite"/>
    </source>
</evidence>
<dbReference type="GO" id="GO:0005634">
    <property type="term" value="C:nucleus"/>
    <property type="evidence" value="ECO:0007669"/>
    <property type="project" value="TreeGrafter"/>
</dbReference>
<dbReference type="SMART" id="SM00777">
    <property type="entry name" value="Mad3_BUB1_I"/>
    <property type="match status" value="1"/>
</dbReference>
<reference evidence="3" key="1">
    <citation type="submission" date="2021-07" db="EMBL/GenBank/DDBJ databases">
        <title>Draft genome of Mortierella alpina, strain LL118, isolated from an aspen leaf litter sample.</title>
        <authorList>
            <person name="Yang S."/>
            <person name="Vinatzer B.A."/>
        </authorList>
    </citation>
    <scope>NUCLEOTIDE SEQUENCE</scope>
    <source>
        <strain evidence="3">LL118</strain>
    </source>
</reference>
<feature type="compositionally biased region" description="Polar residues" evidence="1">
    <location>
        <begin position="286"/>
        <end position="305"/>
    </location>
</feature>
<feature type="region of interest" description="Disordered" evidence="1">
    <location>
        <begin position="570"/>
        <end position="591"/>
    </location>
</feature>
<name>A0A9P8A5D2_MORAP</name>
<dbReference type="AlphaFoldDB" id="A0A9P8A5D2"/>
<dbReference type="Pfam" id="PF08311">
    <property type="entry name" value="Mad3_BUB1_I"/>
    <property type="match status" value="1"/>
</dbReference>
<feature type="region of interest" description="Disordered" evidence="1">
    <location>
        <begin position="1"/>
        <end position="29"/>
    </location>
</feature>
<feature type="domain" description="BUB1 N-terminal" evidence="2">
    <location>
        <begin position="77"/>
        <end position="238"/>
    </location>
</feature>
<accession>A0A9P8A5D2</accession>
<dbReference type="GO" id="GO:0004672">
    <property type="term" value="F:protein kinase activity"/>
    <property type="evidence" value="ECO:0007669"/>
    <property type="project" value="TreeGrafter"/>
</dbReference>
<feature type="region of interest" description="Disordered" evidence="1">
    <location>
        <begin position="625"/>
        <end position="652"/>
    </location>
</feature>
<comment type="caution">
    <text evidence="3">The sequence shown here is derived from an EMBL/GenBank/DDBJ whole genome shotgun (WGS) entry which is preliminary data.</text>
</comment>
<dbReference type="InterPro" id="IPR019268">
    <property type="entry name" value="DUF2278"/>
</dbReference>
<evidence type="ECO:0000259" key="2">
    <source>
        <dbReference type="PROSITE" id="PS51489"/>
    </source>
</evidence>
<feature type="compositionally biased region" description="Basic and acidic residues" evidence="1">
    <location>
        <begin position="1"/>
        <end position="18"/>
    </location>
</feature>
<organism evidence="3 4">
    <name type="scientific">Mortierella alpina</name>
    <name type="common">Oleaginous fungus</name>
    <name type="synonym">Mortierella renispora</name>
    <dbReference type="NCBI Taxonomy" id="64518"/>
    <lineage>
        <taxon>Eukaryota</taxon>
        <taxon>Fungi</taxon>
        <taxon>Fungi incertae sedis</taxon>
        <taxon>Mucoromycota</taxon>
        <taxon>Mortierellomycotina</taxon>
        <taxon>Mortierellomycetes</taxon>
        <taxon>Mortierellales</taxon>
        <taxon>Mortierellaceae</taxon>
        <taxon>Mortierella</taxon>
    </lineage>
</organism>
<evidence type="ECO:0000313" key="4">
    <source>
        <dbReference type="Proteomes" id="UP000717515"/>
    </source>
</evidence>
<feature type="compositionally biased region" description="Polar residues" evidence="1">
    <location>
        <begin position="269"/>
        <end position="278"/>
    </location>
</feature>
<feature type="compositionally biased region" description="Polar residues" evidence="1">
    <location>
        <begin position="578"/>
        <end position="587"/>
    </location>
</feature>
<dbReference type="GO" id="GO:0032991">
    <property type="term" value="C:protein-containing complex"/>
    <property type="evidence" value="ECO:0007669"/>
    <property type="project" value="UniProtKB-ARBA"/>
</dbReference>
<proteinExistence type="predicted"/>
<dbReference type="InterPro" id="IPR013212">
    <property type="entry name" value="Mad3/Bub1_I"/>
</dbReference>
<dbReference type="Pfam" id="PF10042">
    <property type="entry name" value="DUF2278"/>
    <property type="match status" value="1"/>
</dbReference>
<feature type="compositionally biased region" description="Basic and acidic residues" evidence="1">
    <location>
        <begin position="338"/>
        <end position="349"/>
    </location>
</feature>
<dbReference type="PANTHER" id="PTHR14030:SF4">
    <property type="entry name" value="BUB1 KINASE, ISOFORM A-RELATED"/>
    <property type="match status" value="1"/>
</dbReference>
<dbReference type="FunFam" id="1.25.40.430:FF:000003">
    <property type="entry name" value="Checkpoint serine/threonine-protein kinase BUB1"/>
    <property type="match status" value="1"/>
</dbReference>
<dbReference type="InterPro" id="IPR015661">
    <property type="entry name" value="Bub1/Mad3"/>
</dbReference>
<feature type="region of interest" description="Disordered" evidence="1">
    <location>
        <begin position="267"/>
        <end position="396"/>
    </location>
</feature>
<dbReference type="GO" id="GO:0051754">
    <property type="term" value="P:meiotic sister chromatid cohesion, centromeric"/>
    <property type="evidence" value="ECO:0007669"/>
    <property type="project" value="TreeGrafter"/>
</dbReference>
<dbReference type="EMBL" id="JAIFTL010000137">
    <property type="protein sequence ID" value="KAG9322617.1"/>
    <property type="molecule type" value="Genomic_DNA"/>
</dbReference>
<sequence>MEPHPRQHPQQDHRHDQAFEPQRSSPLQAMVDIGSIEHEKENIQPIKEGRSAQALARLFEARPVDRAQELALQRQQFLDELEQIEDLDDPMDVYARFVKWTMENYPQSAAQGHDSQLMPLLEQTYEMFKGDPIYRNDPRFVKLLMLYAEKVESPLDVFKYMEANGIGSEIAVYYQEYADYLESREEYDKAKDIFLLGINRRARPLGRLKKQYEDFLLREQLYVEEQEKAESEAPTPASVRPQSGASIISNASSIANRRVLGVRVAGSGSIPSNASTQGHVPIGSGDASSSSANTHRSAAQTTNNRPKPKLTVFSDQSVRPPARPTSKDQENTPWSDLGTERVRRKENTREATSWKGAKLSAEDTFARRPQPRLQVYRDPEADEPAQSQGQPSGSEHCYNQRAELTEKPHIPMSDDQHMHQQTETTDQFDVPERARQHQCEEAREDHACPRPPAALTRTPNVHRIDTTSGKRECLMVDLKQLYVGDKEFSIEEIRSRHLRYSTAMPLSTKVTETWKQHGSHKPILPIQEVLPRSPSEDERYSFGTKRRLTSSPTLNTKAASAVMNRLFSDRSKARRSMDSQNSTWSIEESQEVDHNDLDNHTMAYSIPTQPPAVISPSRREYLESTMQDDDDDDDDDDYHGFSDERNGSGGRTEDFFKRLEHDFPSTITQNIEKLKREREAKASFGGRSDDNTSVDHSQEPLQPKWVKDEPTSGLGSGGKVLGLFWDLWWTLSIFTNLQTALKSKTIPDHPHGNKECTAAINVKSRGSESRLVFWLVEEFTHPLINGLNNLSLGFHTLPMRGRLQGLDYLRGEHPILDFLTGTILPQEAPGLNNDLLDKMEPILEDAIKEAAKVFLFGASYGAGIHDIHMNQGSLPQFANGVGQDGGILLHYPDGHWEAVFLAFASQRIPTDDHTGLSLDWSKSLVDIFEPRHMP</sequence>
<feature type="compositionally biased region" description="Basic and acidic residues" evidence="1">
    <location>
        <begin position="638"/>
        <end position="652"/>
    </location>
</feature>
<feature type="region of interest" description="Disordered" evidence="1">
    <location>
        <begin position="532"/>
        <end position="557"/>
    </location>
</feature>
<dbReference type="Proteomes" id="UP000717515">
    <property type="component" value="Unassembled WGS sequence"/>
</dbReference>
<dbReference type="Gene3D" id="1.25.40.430">
    <property type="match status" value="1"/>
</dbReference>